<feature type="compositionally biased region" description="Polar residues" evidence="11">
    <location>
        <begin position="181"/>
        <end position="206"/>
    </location>
</feature>
<comment type="catalytic activity">
    <reaction evidence="1">
        <text>S-ubiquitinyl-[E2 ubiquitin-conjugating enzyme]-L-cysteine + [acceptor protein]-L-lysine = [E2 ubiquitin-conjugating enzyme]-L-cysteine + N(6)-ubiquitinyl-[acceptor protein]-L-lysine.</text>
        <dbReference type="EC" id="2.3.2.27"/>
    </reaction>
</comment>
<evidence type="ECO:0000256" key="5">
    <source>
        <dbReference type="ARBA" id="ARBA00022723"/>
    </source>
</evidence>
<dbReference type="GO" id="GO:0030155">
    <property type="term" value="P:regulation of cell adhesion"/>
    <property type="evidence" value="ECO:0007669"/>
    <property type="project" value="TreeGrafter"/>
</dbReference>
<dbReference type="EC" id="2.3.2.27" evidence="3"/>
<keyword evidence="9" id="KW-0539">Nucleus</keyword>
<evidence type="ECO:0000259" key="12">
    <source>
        <dbReference type="PROSITE" id="PS00028"/>
    </source>
</evidence>
<evidence type="ECO:0000256" key="1">
    <source>
        <dbReference type="ARBA" id="ARBA00000900"/>
    </source>
</evidence>
<comment type="subcellular location">
    <subcellularLocation>
        <location evidence="2">Nucleus</location>
    </subcellularLocation>
</comment>
<dbReference type="GO" id="GO:0005634">
    <property type="term" value="C:nucleus"/>
    <property type="evidence" value="ECO:0007669"/>
    <property type="project" value="UniProtKB-SubCell"/>
</dbReference>
<dbReference type="PANTHER" id="PTHR13480">
    <property type="entry name" value="E3 UBIQUITIN-PROTEIN LIGASE HAKAI-RELATED"/>
    <property type="match status" value="1"/>
</dbReference>
<dbReference type="GO" id="GO:0008270">
    <property type="term" value="F:zinc ion binding"/>
    <property type="evidence" value="ECO:0007669"/>
    <property type="project" value="UniProtKB-KW"/>
</dbReference>
<dbReference type="PANTHER" id="PTHR13480:SF0">
    <property type="entry name" value="E3 UBIQUITIN-PROTEIN LIGASE HAKAI"/>
    <property type="match status" value="1"/>
</dbReference>
<dbReference type="PROSITE" id="PS00518">
    <property type="entry name" value="ZF_RING_1"/>
    <property type="match status" value="1"/>
</dbReference>
<name>A0AAQ3K1I6_9LILI</name>
<dbReference type="EMBL" id="CP136891">
    <property type="protein sequence ID" value="WOK98381.1"/>
    <property type="molecule type" value="Genomic_DNA"/>
</dbReference>
<evidence type="ECO:0000256" key="7">
    <source>
        <dbReference type="ARBA" id="ARBA00022786"/>
    </source>
</evidence>
<dbReference type="InterPro" id="IPR040383">
    <property type="entry name" value="HAKAI/CBLL2"/>
</dbReference>
<dbReference type="InterPro" id="IPR040380">
    <property type="entry name" value="HAKAI-like_RING-HC"/>
</dbReference>
<evidence type="ECO:0000256" key="10">
    <source>
        <dbReference type="ARBA" id="ARBA00038499"/>
    </source>
</evidence>
<keyword evidence="6" id="KW-0863">Zinc-finger</keyword>
<evidence type="ECO:0000256" key="11">
    <source>
        <dbReference type="SAM" id="MobiDB-lite"/>
    </source>
</evidence>
<evidence type="ECO:0000313" key="13">
    <source>
        <dbReference type="EMBL" id="WOK98381.1"/>
    </source>
</evidence>
<dbReference type="GO" id="GO:0016567">
    <property type="term" value="P:protein ubiquitination"/>
    <property type="evidence" value="ECO:0007669"/>
    <property type="project" value="InterPro"/>
</dbReference>
<feature type="compositionally biased region" description="Polar residues" evidence="11">
    <location>
        <begin position="248"/>
        <end position="282"/>
    </location>
</feature>
<sequence>MLQIRLSNKGSAGEGGGGVAAKPPPPVDAVTVACPDHLVIADLPVAKSVGAVTSSAAIVRTVGRRSRRNLGERVHICVRCDFPVAIYGRLVPCDHAFCLTCARSDPNCYLCEERIQKIQSIKMMEGIFICAAPHCLKSFLKRPEFEAHIHEAHSELLQSNTKKEDGSEKEARASSTDTHKQSLLQETSTARAPSRSGFSPSTNSQQQDRDDRTHRHQSSDYPPSGVPLHLKPMTFPSPHQRQPGDMQADNNVPQGSDKSNSWINQPQGFVNQAGSQNQQILDQSEKHGGNPSQSSFSDYTPLQPPLPPNYQLPVNPNQAIVPPAYNYPLLADGSQQFYGVPYEIPRSDQLPGGAAQGSVLSFAPTPTGITNFAGNAPRPWLTGQMTFIDPSFMMAQASPQGYMNLSDSQGRITTFQGDGSQIAGGWMLNQSQVGQESKLQSVPMQTPLPPPPPMPLPMTSQQLNAGNFSGFNAANQEG</sequence>
<feature type="compositionally biased region" description="Low complexity" evidence="11">
    <location>
        <begin position="457"/>
        <end position="478"/>
    </location>
</feature>
<dbReference type="Gene3D" id="3.30.40.10">
    <property type="entry name" value="Zinc/RING finger domain, C3HC4 (zinc finger)"/>
    <property type="match status" value="1"/>
</dbReference>
<evidence type="ECO:0000256" key="2">
    <source>
        <dbReference type="ARBA" id="ARBA00004123"/>
    </source>
</evidence>
<feature type="compositionally biased region" description="Polar residues" evidence="11">
    <location>
        <begin position="290"/>
        <end position="300"/>
    </location>
</feature>
<keyword evidence="8" id="KW-0862">Zinc</keyword>
<evidence type="ECO:0000256" key="6">
    <source>
        <dbReference type="ARBA" id="ARBA00022771"/>
    </source>
</evidence>
<accession>A0AAQ3K1I6</accession>
<gene>
    <name evidence="13" type="ORF">Cni_G07092</name>
</gene>
<dbReference type="InterPro" id="IPR013083">
    <property type="entry name" value="Znf_RING/FYVE/PHD"/>
</dbReference>
<reference evidence="13 14" key="1">
    <citation type="submission" date="2023-10" db="EMBL/GenBank/DDBJ databases">
        <title>Chromosome-scale genome assembly provides insights into flower coloration mechanisms of Canna indica.</title>
        <authorList>
            <person name="Li C."/>
        </authorList>
    </citation>
    <scope>NUCLEOTIDE SEQUENCE [LARGE SCALE GENOMIC DNA]</scope>
    <source>
        <tissue evidence="13">Flower</tissue>
    </source>
</reference>
<evidence type="ECO:0000256" key="3">
    <source>
        <dbReference type="ARBA" id="ARBA00012483"/>
    </source>
</evidence>
<keyword evidence="4" id="KW-0808">Transferase</keyword>
<evidence type="ECO:0000256" key="4">
    <source>
        <dbReference type="ARBA" id="ARBA00022679"/>
    </source>
</evidence>
<protein>
    <recommendedName>
        <fullName evidence="3">RING-type E3 ubiquitin transferase</fullName>
        <ecNumber evidence="3">2.3.2.27</ecNumber>
    </recommendedName>
</protein>
<keyword evidence="7" id="KW-0833">Ubl conjugation pathway</keyword>
<feature type="compositionally biased region" description="Polar residues" evidence="11">
    <location>
        <begin position="1"/>
        <end position="10"/>
    </location>
</feature>
<keyword evidence="14" id="KW-1185">Reference proteome</keyword>
<dbReference type="InterPro" id="IPR017907">
    <property type="entry name" value="Znf_RING_CS"/>
</dbReference>
<feature type="region of interest" description="Disordered" evidence="11">
    <location>
        <begin position="156"/>
        <end position="311"/>
    </location>
</feature>
<evidence type="ECO:0000256" key="8">
    <source>
        <dbReference type="ARBA" id="ARBA00022833"/>
    </source>
</evidence>
<feature type="domain" description="C2H2-type" evidence="12">
    <location>
        <begin position="130"/>
        <end position="153"/>
    </location>
</feature>
<dbReference type="CDD" id="cd16508">
    <property type="entry name" value="RING-HC_HAKAI-like"/>
    <property type="match status" value="1"/>
</dbReference>
<dbReference type="AlphaFoldDB" id="A0AAQ3K1I6"/>
<proteinExistence type="inferred from homology"/>
<dbReference type="Proteomes" id="UP001327560">
    <property type="component" value="Chromosome 2"/>
</dbReference>
<organism evidence="13 14">
    <name type="scientific">Canna indica</name>
    <name type="common">Indian-shot</name>
    <dbReference type="NCBI Taxonomy" id="4628"/>
    <lineage>
        <taxon>Eukaryota</taxon>
        <taxon>Viridiplantae</taxon>
        <taxon>Streptophyta</taxon>
        <taxon>Embryophyta</taxon>
        <taxon>Tracheophyta</taxon>
        <taxon>Spermatophyta</taxon>
        <taxon>Magnoliopsida</taxon>
        <taxon>Liliopsida</taxon>
        <taxon>Zingiberales</taxon>
        <taxon>Cannaceae</taxon>
        <taxon>Canna</taxon>
    </lineage>
</organism>
<dbReference type="GO" id="GO:0061630">
    <property type="term" value="F:ubiquitin protein ligase activity"/>
    <property type="evidence" value="ECO:0007669"/>
    <property type="project" value="UniProtKB-EC"/>
</dbReference>
<feature type="compositionally biased region" description="Basic and acidic residues" evidence="11">
    <location>
        <begin position="161"/>
        <end position="180"/>
    </location>
</feature>
<feature type="region of interest" description="Disordered" evidence="11">
    <location>
        <begin position="433"/>
        <end position="478"/>
    </location>
</feature>
<dbReference type="InterPro" id="IPR013087">
    <property type="entry name" value="Znf_C2H2_type"/>
</dbReference>
<evidence type="ECO:0000313" key="14">
    <source>
        <dbReference type="Proteomes" id="UP001327560"/>
    </source>
</evidence>
<feature type="region of interest" description="Disordered" evidence="11">
    <location>
        <begin position="1"/>
        <end position="20"/>
    </location>
</feature>
<comment type="similarity">
    <text evidence="10">Belongs to the Hakai family.</text>
</comment>
<dbReference type="PROSITE" id="PS00028">
    <property type="entry name" value="ZINC_FINGER_C2H2_1"/>
    <property type="match status" value="1"/>
</dbReference>
<evidence type="ECO:0000256" key="9">
    <source>
        <dbReference type="ARBA" id="ARBA00023242"/>
    </source>
</evidence>
<keyword evidence="5" id="KW-0479">Metal-binding</keyword>
<feature type="compositionally biased region" description="Pro residues" evidence="11">
    <location>
        <begin position="446"/>
        <end position="456"/>
    </location>
</feature>
<feature type="compositionally biased region" description="Polar residues" evidence="11">
    <location>
        <begin position="433"/>
        <end position="442"/>
    </location>
</feature>